<dbReference type="GO" id="GO:0008745">
    <property type="term" value="F:N-acetylmuramoyl-L-alanine amidase activity"/>
    <property type="evidence" value="ECO:0007669"/>
    <property type="project" value="UniProtKB-EC"/>
</dbReference>
<evidence type="ECO:0000256" key="2">
    <source>
        <dbReference type="ARBA" id="ARBA00011901"/>
    </source>
</evidence>
<dbReference type="Proteomes" id="UP000051010">
    <property type="component" value="Unassembled WGS sequence"/>
</dbReference>
<organism evidence="6 7">
    <name type="scientific">Lentilactobacillus parafarraginis DSM 18390 = JCM 14109</name>
    <dbReference type="NCBI Taxonomy" id="1423786"/>
    <lineage>
        <taxon>Bacteria</taxon>
        <taxon>Bacillati</taxon>
        <taxon>Bacillota</taxon>
        <taxon>Bacilli</taxon>
        <taxon>Lactobacillales</taxon>
        <taxon>Lactobacillaceae</taxon>
        <taxon>Lentilactobacillus</taxon>
    </lineage>
</organism>
<dbReference type="InterPro" id="IPR051206">
    <property type="entry name" value="NAMLAA_amidase_2"/>
</dbReference>
<dbReference type="PATRIC" id="fig|1423786.4.peg.2605"/>
<keyword evidence="4" id="KW-0961">Cell wall biogenesis/degradation</keyword>
<dbReference type="EMBL" id="AZFZ01000062">
    <property type="protein sequence ID" value="KRM41363.1"/>
    <property type="molecule type" value="Genomic_DNA"/>
</dbReference>
<protein>
    <recommendedName>
        <fullName evidence="2">N-acetylmuramoyl-L-alanine amidase</fullName>
        <ecNumber evidence="2">3.5.1.28</ecNumber>
    </recommendedName>
</protein>
<dbReference type="GO" id="GO:0009254">
    <property type="term" value="P:peptidoglycan turnover"/>
    <property type="evidence" value="ECO:0007669"/>
    <property type="project" value="TreeGrafter"/>
</dbReference>
<dbReference type="PANTHER" id="PTHR30417">
    <property type="entry name" value="N-ACETYLMURAMOYL-L-ALANINE AMIDASE AMID"/>
    <property type="match status" value="1"/>
</dbReference>
<dbReference type="SUPFAM" id="SSF55846">
    <property type="entry name" value="N-acetylmuramoyl-L-alanine amidase-like"/>
    <property type="match status" value="1"/>
</dbReference>
<dbReference type="InterPro" id="IPR002502">
    <property type="entry name" value="Amidase_domain"/>
</dbReference>
<comment type="catalytic activity">
    <reaction evidence="1">
        <text>Hydrolyzes the link between N-acetylmuramoyl residues and L-amino acid residues in certain cell-wall glycopeptides.</text>
        <dbReference type="EC" id="3.5.1.28"/>
    </reaction>
</comment>
<comment type="caution">
    <text evidence="6">The sequence shown here is derived from an EMBL/GenBank/DDBJ whole genome shotgun (WGS) entry which is preliminary data.</text>
</comment>
<dbReference type="EC" id="3.5.1.28" evidence="2"/>
<name>A0A0R1YQ38_9LACO</name>
<evidence type="ECO:0000313" key="6">
    <source>
        <dbReference type="EMBL" id="KRM41363.1"/>
    </source>
</evidence>
<gene>
    <name evidence="6" type="ORF">FD47_GL002487</name>
</gene>
<evidence type="ECO:0000256" key="4">
    <source>
        <dbReference type="ARBA" id="ARBA00023316"/>
    </source>
</evidence>
<feature type="domain" description="N-acetylmuramoyl-L-alanine amidase" evidence="5">
    <location>
        <begin position="27"/>
        <end position="107"/>
    </location>
</feature>
<dbReference type="PANTHER" id="PTHR30417:SF1">
    <property type="entry name" value="N-ACETYLMURAMOYL-L-ALANINE AMIDASE AMID"/>
    <property type="match status" value="1"/>
</dbReference>
<keyword evidence="3" id="KW-0378">Hydrolase</keyword>
<dbReference type="GO" id="GO:0009253">
    <property type="term" value="P:peptidoglycan catabolic process"/>
    <property type="evidence" value="ECO:0007669"/>
    <property type="project" value="InterPro"/>
</dbReference>
<evidence type="ECO:0000313" key="7">
    <source>
        <dbReference type="Proteomes" id="UP000051010"/>
    </source>
</evidence>
<sequence>MANPTFSKLITSLNPKKLNASSRNGIKIDRIVIHHNAMTDADEAMNIWIAGGPANTSAHYEVTPTEIIGCVGEQYAAWHAGGIGQADPPKMANPNQRSIGIENVNSTGARRNGWLTREPFKIVRGW</sequence>
<evidence type="ECO:0000259" key="5">
    <source>
        <dbReference type="Pfam" id="PF01510"/>
    </source>
</evidence>
<dbReference type="InterPro" id="IPR036505">
    <property type="entry name" value="Amidase/PGRP_sf"/>
</dbReference>
<dbReference type="RefSeq" id="WP_054736041.1">
    <property type="nucleotide sequence ID" value="NZ_AZFZ01000062.1"/>
</dbReference>
<accession>A0A0R1YQ38</accession>
<proteinExistence type="predicted"/>
<evidence type="ECO:0000256" key="3">
    <source>
        <dbReference type="ARBA" id="ARBA00022801"/>
    </source>
</evidence>
<evidence type="ECO:0000256" key="1">
    <source>
        <dbReference type="ARBA" id="ARBA00001561"/>
    </source>
</evidence>
<reference evidence="6 7" key="1">
    <citation type="journal article" date="2015" name="Genome Announc.">
        <title>Expanding the biotechnology potential of lactobacilli through comparative genomics of 213 strains and associated genera.</title>
        <authorList>
            <person name="Sun Z."/>
            <person name="Harris H.M."/>
            <person name="McCann A."/>
            <person name="Guo C."/>
            <person name="Argimon S."/>
            <person name="Zhang W."/>
            <person name="Yang X."/>
            <person name="Jeffery I.B."/>
            <person name="Cooney J.C."/>
            <person name="Kagawa T.F."/>
            <person name="Liu W."/>
            <person name="Song Y."/>
            <person name="Salvetti E."/>
            <person name="Wrobel A."/>
            <person name="Rasinkangas P."/>
            <person name="Parkhill J."/>
            <person name="Rea M.C."/>
            <person name="O'Sullivan O."/>
            <person name="Ritari J."/>
            <person name="Douillard F.P."/>
            <person name="Paul Ross R."/>
            <person name="Yang R."/>
            <person name="Briner A.E."/>
            <person name="Felis G.E."/>
            <person name="de Vos W.M."/>
            <person name="Barrangou R."/>
            <person name="Klaenhammer T.R."/>
            <person name="Caufield P.W."/>
            <person name="Cui Y."/>
            <person name="Zhang H."/>
            <person name="O'Toole P.W."/>
        </authorList>
    </citation>
    <scope>NUCLEOTIDE SEQUENCE [LARGE SCALE GENOMIC DNA]</scope>
    <source>
        <strain evidence="6 7">DSM 18390</strain>
    </source>
</reference>
<dbReference type="Pfam" id="PF01510">
    <property type="entry name" value="Amidase_2"/>
    <property type="match status" value="1"/>
</dbReference>
<dbReference type="GO" id="GO:0071555">
    <property type="term" value="P:cell wall organization"/>
    <property type="evidence" value="ECO:0007669"/>
    <property type="project" value="UniProtKB-KW"/>
</dbReference>
<dbReference type="AlphaFoldDB" id="A0A0R1YQ38"/>
<dbReference type="Gene3D" id="3.40.80.10">
    <property type="entry name" value="Peptidoglycan recognition protein-like"/>
    <property type="match status" value="1"/>
</dbReference>